<dbReference type="Gene3D" id="3.30.70.20">
    <property type="match status" value="1"/>
</dbReference>
<evidence type="ECO:0000256" key="3">
    <source>
        <dbReference type="ARBA" id="ARBA00023004"/>
    </source>
</evidence>
<gene>
    <name evidence="6" type="ORF">BROFUL_00751</name>
</gene>
<dbReference type="Pfam" id="PF13237">
    <property type="entry name" value="Fer4_10"/>
    <property type="match status" value="1"/>
</dbReference>
<evidence type="ECO:0000313" key="6">
    <source>
        <dbReference type="EMBL" id="KKO20529.1"/>
    </source>
</evidence>
<evidence type="ECO:0000256" key="4">
    <source>
        <dbReference type="ARBA" id="ARBA00023014"/>
    </source>
</evidence>
<dbReference type="Proteomes" id="UP000034954">
    <property type="component" value="Unassembled WGS sequence"/>
</dbReference>
<evidence type="ECO:0000313" key="7">
    <source>
        <dbReference type="Proteomes" id="UP000034954"/>
    </source>
</evidence>
<dbReference type="PANTHER" id="PTHR24960">
    <property type="entry name" value="PHOTOSYSTEM I IRON-SULFUR CENTER-RELATED"/>
    <property type="match status" value="1"/>
</dbReference>
<dbReference type="Pfam" id="PF04015">
    <property type="entry name" value="DUF362"/>
    <property type="match status" value="1"/>
</dbReference>
<comment type="caution">
    <text evidence="6">The sequence shown here is derived from an EMBL/GenBank/DDBJ whole genome shotgun (WGS) entry which is preliminary data.</text>
</comment>
<evidence type="ECO:0000256" key="1">
    <source>
        <dbReference type="ARBA" id="ARBA00022485"/>
    </source>
</evidence>
<keyword evidence="2" id="KW-0479">Metal-binding</keyword>
<dbReference type="GO" id="GO:0046872">
    <property type="term" value="F:metal ion binding"/>
    <property type="evidence" value="ECO:0007669"/>
    <property type="project" value="UniProtKB-KW"/>
</dbReference>
<proteinExistence type="predicted"/>
<sequence length="396" mass="43204">MPTVSIVKCDDYESEKVYHAIHKSLSLLNGVDKLVKPGMKVLLKLNLLSSSQPPERAVNTHPIVVRALVRIFQKDFGCDVFIGDSSGSVKNASTFNAFRITRITDIAEETGAKIVNFDKDEYVDVHNKDYEILDKFRIARTLRTVDFIVSVPKLKTHGLTQYTGAIKNMLGSIPGNGKKNVHLIAPKPTVFAKALVDIYHMVPPHLIIMDAIVGMEGNGPNAGQPKKVGLILASQDSVALDSAASSIIGFEPMAIPTIRFAHQRGLGIGELDTINVVGETIHNVSVPDFQKPSSGAQDFAGKYLPDFLLTMMFDSTCSTFSSVNHANCTRCYECVRNCPAGAMSKENGKVIVDKKKCIGCFCCDEVCDFHAIEMKRSLLGRTLLGMAKALGVEKVE</sequence>
<feature type="domain" description="4Fe-4S ferredoxin-type" evidence="5">
    <location>
        <begin position="319"/>
        <end position="347"/>
    </location>
</feature>
<reference evidence="6 7" key="1">
    <citation type="journal article" date="2013" name="BMC Microbiol.">
        <title>Identification of the type II cytochrome c maturation pathway in anammox bacteria by comparative genomics.</title>
        <authorList>
            <person name="Ferousi C."/>
            <person name="Speth D.R."/>
            <person name="Reimann J."/>
            <person name="Op den Camp H.J."/>
            <person name="Allen J.W."/>
            <person name="Keltjens J.T."/>
            <person name="Jetten M.S."/>
        </authorList>
    </citation>
    <scope>NUCLEOTIDE SEQUENCE [LARGE SCALE GENOMIC DNA]</scope>
    <source>
        <strain evidence="6">RU1</strain>
    </source>
</reference>
<organism evidence="6 7">
    <name type="scientific">Candidatus Brocadia fulgida</name>
    <dbReference type="NCBI Taxonomy" id="380242"/>
    <lineage>
        <taxon>Bacteria</taxon>
        <taxon>Pseudomonadati</taxon>
        <taxon>Planctomycetota</taxon>
        <taxon>Candidatus Brocadiia</taxon>
        <taxon>Candidatus Brocadiales</taxon>
        <taxon>Candidatus Brocadiaceae</taxon>
        <taxon>Candidatus Brocadia</taxon>
    </lineage>
</organism>
<name>A0A0M2V1D9_9BACT</name>
<evidence type="ECO:0000259" key="5">
    <source>
        <dbReference type="PROSITE" id="PS51379"/>
    </source>
</evidence>
<evidence type="ECO:0000256" key="2">
    <source>
        <dbReference type="ARBA" id="ARBA00022723"/>
    </source>
</evidence>
<dbReference type="EMBL" id="LAQJ01000095">
    <property type="protein sequence ID" value="KKO20529.1"/>
    <property type="molecule type" value="Genomic_DNA"/>
</dbReference>
<protein>
    <recommendedName>
        <fullName evidence="5">4Fe-4S ferredoxin-type domain-containing protein</fullName>
    </recommendedName>
</protein>
<dbReference type="InterPro" id="IPR007160">
    <property type="entry name" value="DUF362"/>
</dbReference>
<dbReference type="InterPro" id="IPR050157">
    <property type="entry name" value="PSI_iron-sulfur_center"/>
</dbReference>
<keyword evidence="3" id="KW-0408">Iron</keyword>
<dbReference type="InterPro" id="IPR017896">
    <property type="entry name" value="4Fe4S_Fe-S-bd"/>
</dbReference>
<dbReference type="SUPFAM" id="SSF54862">
    <property type="entry name" value="4Fe-4S ferredoxins"/>
    <property type="match status" value="1"/>
</dbReference>
<accession>A0A0M2V1D9</accession>
<keyword evidence="4" id="KW-0411">Iron-sulfur</keyword>
<keyword evidence="7" id="KW-1185">Reference proteome</keyword>
<keyword evidence="1" id="KW-0004">4Fe-4S</keyword>
<dbReference type="AlphaFoldDB" id="A0A0M2V1D9"/>
<feature type="domain" description="4Fe-4S ferredoxin-type" evidence="5">
    <location>
        <begin position="348"/>
        <end position="377"/>
    </location>
</feature>
<dbReference type="GO" id="GO:0051539">
    <property type="term" value="F:4 iron, 4 sulfur cluster binding"/>
    <property type="evidence" value="ECO:0007669"/>
    <property type="project" value="UniProtKB-KW"/>
</dbReference>
<dbReference type="PROSITE" id="PS51379">
    <property type="entry name" value="4FE4S_FER_2"/>
    <property type="match status" value="2"/>
</dbReference>